<organism evidence="1 2">
    <name type="scientific">Apiospora saccharicola</name>
    <dbReference type="NCBI Taxonomy" id="335842"/>
    <lineage>
        <taxon>Eukaryota</taxon>
        <taxon>Fungi</taxon>
        <taxon>Dikarya</taxon>
        <taxon>Ascomycota</taxon>
        <taxon>Pezizomycotina</taxon>
        <taxon>Sordariomycetes</taxon>
        <taxon>Xylariomycetidae</taxon>
        <taxon>Amphisphaeriales</taxon>
        <taxon>Apiosporaceae</taxon>
        <taxon>Apiospora</taxon>
    </lineage>
</organism>
<keyword evidence="2" id="KW-1185">Reference proteome</keyword>
<protein>
    <submittedName>
        <fullName evidence="1">Uncharacterized protein</fullName>
    </submittedName>
</protein>
<proteinExistence type="predicted"/>
<dbReference type="EMBL" id="JAQQWM010000006">
    <property type="protein sequence ID" value="KAK8059237.1"/>
    <property type="molecule type" value="Genomic_DNA"/>
</dbReference>
<dbReference type="Proteomes" id="UP001446871">
    <property type="component" value="Unassembled WGS sequence"/>
</dbReference>
<evidence type="ECO:0000313" key="2">
    <source>
        <dbReference type="Proteomes" id="UP001446871"/>
    </source>
</evidence>
<evidence type="ECO:0000313" key="1">
    <source>
        <dbReference type="EMBL" id="KAK8059237.1"/>
    </source>
</evidence>
<name>A0ABR1UJZ7_9PEZI</name>
<sequence length="298" mass="32906">MTQRPTYFLAPNFTFRPQTGPIRLGSIIADPLRPHRPLSSLDPSELKARYPHIEQVVEANRALGRNAGRDNALAVWAQFLQSIGPRVSGEKSNNASTEYTSEALTTEYFVEDPSDEEIKQRISDPKTKAVMRGDSFALGGHPVYMITGLKTARGFAVRKELTKSYKVSLEGTATVPVPIGSVDVGASISHGKSKGNSDSWSTEGDIIFAYQLLKIEWKGWKEKRLRVDEFIHKQQFLSTSDEDSSDEGDHTDDDDALVGTEIAAWAVATPDLKAVAEWGLVTIVEDDRVSVTIVQDRN</sequence>
<accession>A0ABR1UJZ7</accession>
<gene>
    <name evidence="1" type="ORF">PG996_009167</name>
</gene>
<reference evidence="1 2" key="1">
    <citation type="submission" date="2023-01" db="EMBL/GenBank/DDBJ databases">
        <title>Analysis of 21 Apiospora genomes using comparative genomics revels a genus with tremendous synthesis potential of carbohydrate active enzymes and secondary metabolites.</title>
        <authorList>
            <person name="Sorensen T."/>
        </authorList>
    </citation>
    <scope>NUCLEOTIDE SEQUENCE [LARGE SCALE GENOMIC DNA]</scope>
    <source>
        <strain evidence="1 2">CBS 83171</strain>
    </source>
</reference>
<comment type="caution">
    <text evidence="1">The sequence shown here is derived from an EMBL/GenBank/DDBJ whole genome shotgun (WGS) entry which is preliminary data.</text>
</comment>